<protein>
    <recommendedName>
        <fullName evidence="4">EF-hand domain-containing protein</fullName>
    </recommendedName>
</protein>
<feature type="compositionally biased region" description="Basic and acidic residues" evidence="1">
    <location>
        <begin position="901"/>
        <end position="913"/>
    </location>
</feature>
<feature type="compositionally biased region" description="Basic and acidic residues" evidence="1">
    <location>
        <begin position="602"/>
        <end position="623"/>
    </location>
</feature>
<comment type="caution">
    <text evidence="2">The sequence shown here is derived from an EMBL/GenBank/DDBJ whole genome shotgun (WGS) entry which is preliminary data.</text>
</comment>
<organism evidence="2 3">
    <name type="scientific">Stichopus japonicus</name>
    <name type="common">Sea cucumber</name>
    <dbReference type="NCBI Taxonomy" id="307972"/>
    <lineage>
        <taxon>Eukaryota</taxon>
        <taxon>Metazoa</taxon>
        <taxon>Echinodermata</taxon>
        <taxon>Eleutherozoa</taxon>
        <taxon>Echinozoa</taxon>
        <taxon>Holothuroidea</taxon>
        <taxon>Aspidochirotacea</taxon>
        <taxon>Aspidochirotida</taxon>
        <taxon>Stichopodidae</taxon>
        <taxon>Apostichopus</taxon>
    </lineage>
</organism>
<feature type="region of interest" description="Disordered" evidence="1">
    <location>
        <begin position="1"/>
        <end position="23"/>
    </location>
</feature>
<feature type="region of interest" description="Disordered" evidence="1">
    <location>
        <begin position="1001"/>
        <end position="1049"/>
    </location>
</feature>
<evidence type="ECO:0008006" key="4">
    <source>
        <dbReference type="Google" id="ProtNLM"/>
    </source>
</evidence>
<feature type="compositionally biased region" description="Basic residues" evidence="1">
    <location>
        <begin position="475"/>
        <end position="494"/>
    </location>
</feature>
<feature type="compositionally biased region" description="Basic and acidic residues" evidence="1">
    <location>
        <begin position="294"/>
        <end position="305"/>
    </location>
</feature>
<feature type="compositionally biased region" description="Low complexity" evidence="1">
    <location>
        <begin position="524"/>
        <end position="581"/>
    </location>
</feature>
<evidence type="ECO:0000256" key="1">
    <source>
        <dbReference type="SAM" id="MobiDB-lite"/>
    </source>
</evidence>
<feature type="compositionally biased region" description="Basic residues" evidence="1">
    <location>
        <begin position="661"/>
        <end position="672"/>
    </location>
</feature>
<feature type="compositionally biased region" description="Basic and acidic residues" evidence="1">
    <location>
        <begin position="1004"/>
        <end position="1030"/>
    </location>
</feature>
<dbReference type="OrthoDB" id="2121618at2759"/>
<feature type="compositionally biased region" description="Basic and acidic residues" evidence="1">
    <location>
        <begin position="643"/>
        <end position="660"/>
    </location>
</feature>
<evidence type="ECO:0000313" key="3">
    <source>
        <dbReference type="Proteomes" id="UP000230750"/>
    </source>
</evidence>
<feature type="region of interest" description="Disordered" evidence="1">
    <location>
        <begin position="643"/>
        <end position="979"/>
    </location>
</feature>
<accession>A0A2G8KTX3</accession>
<feature type="compositionally biased region" description="Basic and acidic residues" evidence="1">
    <location>
        <begin position="334"/>
        <end position="354"/>
    </location>
</feature>
<dbReference type="EMBL" id="MRZV01000373">
    <property type="protein sequence ID" value="PIK51432.1"/>
    <property type="molecule type" value="Genomic_DNA"/>
</dbReference>
<sequence length="1359" mass="156640">MKSHRYNRRQPAGDPCLLPPIPTSRTLPSPFSRGFLNNTPTTYTYAGVIDQDELYENDIDNAIVLPEVTEILIDGLPTRPSIAEMLGKPSMAQPSEQKKLPAIESNTGHKFIRVNGSLRHSFWYVQNLIDAINKENVRRLNQSKDDAVTRREEMLNHEQSHKRRVKIYIEKKDGTRVSQYIFVTDAEYKRLKKDYSFAQKILNLEEGDEIVDFKASKKRFVENDSGKMVKVQKDKKTPEDVKKERLQDNKQKHETDRLSLPTQRRGRTKDNDNENIGGEAKYRSPNTTDCSSSDEDRKRRKERMERRRRRSTTSQDSNGRRKKNNNRRKGWSRRQSEDRSVRGDDAISEERDSVETSSVSSSSDSDGDDRMGRRPRRSKKKRKKEKRRMKKRERKKGKRKRGEERQDEEDPAVLTPVGKKERKVRTVVEYYSSASSLSDSSSGEDKKKKKTGKKKPKQESSSSGSDITWNVESKKNKKKTKKMKKQRQKQRRRSSASSSSYDDSSEEAEEDEKEEEEEEETEDSSSSSSSSSEDSSSSDDTSSSSSTSSSEESSSSTSSTSSTESSSEVSDVSSSTVDSSDLSMEEDEEEEKEEKEGDDQDIPEKDKTEIKAQKKIKMKEEKKIAKRERKIAMKKTEKEIKRIEEKKIKLEKKLADEAKRKEKNAKKKAKKLKQTEMKRSKKETSHHVSENNARTIDQEDNNDIGVTDQTKSLDGTVSELEERESLTATVSSASSVSSVATEELSDVDNALPEEETTAIKKEKKEKAKEVKKEQKKEQKVVKKKELKKKEKKQKKKKKEQEKIKKKIAKEMDRVSISPVSSVRSSDVTSSEDEMEKELTQEEKQIRRKEKKRVKKKKKKQMKKLRVAMAIVMKKRKKKGKSDPFSVSEEEESLVEEAGTLEDGKTMVKYDKGASRGLTDPIEKSDPRGAEWETEYQFIKNDKKKKKKKKREKRERTLDDILRDLDAAISPQPKKSNRFGNFIQQNLDILKHEDKEAAGKLQMTSKEDETNEHQDEGAGEDTRENLETKLEDNDDQETMTSILSGDDEDDFNKVKGSRKINRAFRKRAEMLLPHLEKVLRSAEELQHDEPTAVTKVRDGIAPIIDEKVDTIDYLSHFRLVEQSKLDPFGRAFVVGDENFDCSLSFDELQEALDGVPSLVNIKPKQIKYVLKILNLDEHSIVSFKMFSVVAAICERMCAMDPFDKQLVDKSDLLDLERKMELYKAMFYCNIDPDRSSNFIPADALRIELKAGGLNRWQEEYVMSRMSTDYDEISFFDYMAYIPLFLSMHENIIENPLDREEKFNQPTNAQQRDMNPLGYPLSRTYLEQAKQRMFGDRLAKLTKNNDAGQQLPVDDKDNINK</sequence>
<name>A0A2G8KTX3_STIJA</name>
<feature type="compositionally biased region" description="Basic residues" evidence="1">
    <location>
        <begin position="373"/>
        <end position="400"/>
    </location>
</feature>
<dbReference type="PANTHER" id="PTHR35538:SF3">
    <property type="entry name" value="C-TYPE LECTIN DOMAIN-CONTAINING PROTEIN"/>
    <property type="match status" value="1"/>
</dbReference>
<feature type="compositionally biased region" description="Low complexity" evidence="1">
    <location>
        <begin position="432"/>
        <end position="441"/>
    </location>
</feature>
<feature type="region of interest" description="Disordered" evidence="1">
    <location>
        <begin position="228"/>
        <end position="629"/>
    </location>
</feature>
<feature type="compositionally biased region" description="Basic residues" evidence="1">
    <location>
        <begin position="320"/>
        <end position="332"/>
    </location>
</feature>
<proteinExistence type="predicted"/>
<feature type="compositionally biased region" description="Basic and acidic residues" evidence="1">
    <location>
        <begin position="228"/>
        <end position="257"/>
    </location>
</feature>
<feature type="compositionally biased region" description="Low complexity" evidence="1">
    <location>
        <begin position="814"/>
        <end position="828"/>
    </location>
</feature>
<feature type="compositionally biased region" description="Low complexity" evidence="1">
    <location>
        <begin position="726"/>
        <end position="742"/>
    </location>
</feature>
<feature type="compositionally biased region" description="Polar residues" evidence="1">
    <location>
        <begin position="462"/>
        <end position="471"/>
    </location>
</feature>
<feature type="compositionally biased region" description="Basic residues" evidence="1">
    <location>
        <begin position="845"/>
        <end position="865"/>
    </location>
</feature>
<feature type="compositionally biased region" description="Basic and acidic residues" evidence="1">
    <location>
        <begin position="920"/>
        <end position="930"/>
    </location>
</feature>
<feature type="compositionally biased region" description="Basic residues" evidence="1">
    <location>
        <begin position="941"/>
        <end position="952"/>
    </location>
</feature>
<feature type="compositionally biased region" description="Low complexity" evidence="1">
    <location>
        <begin position="355"/>
        <end position="364"/>
    </location>
</feature>
<feature type="compositionally biased region" description="Basic and acidic residues" evidence="1">
    <location>
        <begin position="757"/>
        <end position="780"/>
    </location>
</feature>
<reference evidence="2 3" key="1">
    <citation type="journal article" date="2017" name="PLoS Biol.">
        <title>The sea cucumber genome provides insights into morphological evolution and visceral regeneration.</title>
        <authorList>
            <person name="Zhang X."/>
            <person name="Sun L."/>
            <person name="Yuan J."/>
            <person name="Sun Y."/>
            <person name="Gao Y."/>
            <person name="Zhang L."/>
            <person name="Li S."/>
            <person name="Dai H."/>
            <person name="Hamel J.F."/>
            <person name="Liu C."/>
            <person name="Yu Y."/>
            <person name="Liu S."/>
            <person name="Lin W."/>
            <person name="Guo K."/>
            <person name="Jin S."/>
            <person name="Xu P."/>
            <person name="Storey K.B."/>
            <person name="Huan P."/>
            <person name="Zhang T."/>
            <person name="Zhou Y."/>
            <person name="Zhang J."/>
            <person name="Lin C."/>
            <person name="Li X."/>
            <person name="Xing L."/>
            <person name="Huo D."/>
            <person name="Sun M."/>
            <person name="Wang L."/>
            <person name="Mercier A."/>
            <person name="Li F."/>
            <person name="Yang H."/>
            <person name="Xiang J."/>
        </authorList>
    </citation>
    <scope>NUCLEOTIDE SEQUENCE [LARGE SCALE GENOMIC DNA]</scope>
    <source>
        <strain evidence="2">Shaxun</strain>
        <tissue evidence="2">Muscle</tissue>
    </source>
</reference>
<dbReference type="PANTHER" id="PTHR35538">
    <property type="entry name" value="LIG_CHAN-GLU_BD DOMAIN-CONTAINING PROTEIN"/>
    <property type="match status" value="1"/>
</dbReference>
<dbReference type="Proteomes" id="UP000230750">
    <property type="component" value="Unassembled WGS sequence"/>
</dbReference>
<feature type="compositionally biased region" description="Basic and acidic residues" evidence="1">
    <location>
        <begin position="673"/>
        <end position="689"/>
    </location>
</feature>
<feature type="compositionally biased region" description="Basic and acidic residues" evidence="1">
    <location>
        <begin position="953"/>
        <end position="965"/>
    </location>
</feature>
<feature type="compositionally biased region" description="Acidic residues" evidence="1">
    <location>
        <begin position="583"/>
        <end position="601"/>
    </location>
</feature>
<keyword evidence="3" id="KW-1185">Reference proteome</keyword>
<gene>
    <name evidence="2" type="ORF">BSL78_11671</name>
</gene>
<feature type="compositionally biased region" description="Basic residues" evidence="1">
    <location>
        <begin position="781"/>
        <end position="797"/>
    </location>
</feature>
<evidence type="ECO:0000313" key="2">
    <source>
        <dbReference type="EMBL" id="PIK51432.1"/>
    </source>
</evidence>
<feature type="compositionally biased region" description="Acidic residues" evidence="1">
    <location>
        <begin position="503"/>
        <end position="523"/>
    </location>
</feature>
<feature type="compositionally biased region" description="Basic and acidic residues" evidence="1">
    <location>
        <begin position="798"/>
        <end position="813"/>
    </location>
</feature>
<feature type="compositionally biased region" description="Basic residues" evidence="1">
    <location>
        <begin position="447"/>
        <end position="456"/>
    </location>
</feature>
<feature type="compositionally biased region" description="Acidic residues" evidence="1">
    <location>
        <begin position="743"/>
        <end position="756"/>
    </location>
</feature>